<gene>
    <name evidence="9" type="ORF">SAMN04487908_102138</name>
</gene>
<feature type="domain" description="Phosphomannose isomerase type I catalytic" evidence="7">
    <location>
        <begin position="15"/>
        <end position="119"/>
    </location>
</feature>
<dbReference type="Pfam" id="PF20511">
    <property type="entry name" value="PMI_typeI_cat"/>
    <property type="match status" value="1"/>
</dbReference>
<keyword evidence="2 5" id="KW-0862">Zinc</keyword>
<evidence type="ECO:0000313" key="9">
    <source>
        <dbReference type="EMBL" id="SHI45139.1"/>
    </source>
</evidence>
<dbReference type="InterPro" id="IPR049071">
    <property type="entry name" value="MPI_cupin_dom"/>
</dbReference>
<keyword evidence="10" id="KW-1185">Reference proteome</keyword>
<dbReference type="GO" id="GO:0004476">
    <property type="term" value="F:mannose-6-phosphate isomerase activity"/>
    <property type="evidence" value="ECO:0007669"/>
    <property type="project" value="InterPro"/>
</dbReference>
<dbReference type="InterPro" id="IPR051804">
    <property type="entry name" value="Carb_Metab_Reg_Kinase/Isom"/>
</dbReference>
<dbReference type="Gene3D" id="2.60.120.10">
    <property type="entry name" value="Jelly Rolls"/>
    <property type="match status" value="2"/>
</dbReference>
<organism evidence="9 10">
    <name type="scientific">Aequorivita viscosa</name>
    <dbReference type="NCBI Taxonomy" id="797419"/>
    <lineage>
        <taxon>Bacteria</taxon>
        <taxon>Pseudomonadati</taxon>
        <taxon>Bacteroidota</taxon>
        <taxon>Flavobacteriia</taxon>
        <taxon>Flavobacteriales</taxon>
        <taxon>Flavobacteriaceae</taxon>
        <taxon>Aequorivita</taxon>
    </lineage>
</organism>
<dbReference type="Proteomes" id="UP000184172">
    <property type="component" value="Unassembled WGS sequence"/>
</dbReference>
<comment type="cofactor">
    <cofactor evidence="5">
        <name>Zn(2+)</name>
        <dbReference type="ChEBI" id="CHEBI:29105"/>
    </cofactor>
    <text evidence="5">Binds 1 zinc ion per subunit.</text>
</comment>
<feature type="binding site" evidence="5">
    <location>
        <position position="107"/>
    </location>
    <ligand>
        <name>Zn(2+)</name>
        <dbReference type="ChEBI" id="CHEBI:29105"/>
    </ligand>
</feature>
<evidence type="ECO:0000259" key="7">
    <source>
        <dbReference type="Pfam" id="PF20511"/>
    </source>
</evidence>
<evidence type="ECO:0000256" key="1">
    <source>
        <dbReference type="ARBA" id="ARBA00022723"/>
    </source>
</evidence>
<feature type="binding site" evidence="5">
    <location>
        <position position="182"/>
    </location>
    <ligand>
        <name>Zn(2+)</name>
        <dbReference type="ChEBI" id="CHEBI:29105"/>
    </ligand>
</feature>
<feature type="binding site" evidence="5">
    <location>
        <position position="124"/>
    </location>
    <ligand>
        <name>Zn(2+)</name>
        <dbReference type="ChEBI" id="CHEBI:29105"/>
    </ligand>
</feature>
<dbReference type="PIRSF" id="PIRSF036894">
    <property type="entry name" value="PMI_Firm_short"/>
    <property type="match status" value="1"/>
</dbReference>
<dbReference type="InterPro" id="IPR014628">
    <property type="entry name" value="Man6P_isomerase_Firm_short"/>
</dbReference>
<evidence type="ECO:0000313" key="10">
    <source>
        <dbReference type="Proteomes" id="UP000184172"/>
    </source>
</evidence>
<dbReference type="CDD" id="cd07010">
    <property type="entry name" value="cupin_PMI_type_I_N_bac"/>
    <property type="match status" value="1"/>
</dbReference>
<keyword evidence="1 5" id="KW-0479">Metal-binding</keyword>
<accession>A0A1M6B8S1</accession>
<dbReference type="SUPFAM" id="SSF51182">
    <property type="entry name" value="RmlC-like cupins"/>
    <property type="match status" value="1"/>
</dbReference>
<dbReference type="AlphaFoldDB" id="A0A1M6B8S1"/>
<evidence type="ECO:0000259" key="8">
    <source>
        <dbReference type="Pfam" id="PF21621"/>
    </source>
</evidence>
<dbReference type="InterPro" id="IPR046457">
    <property type="entry name" value="PMI_typeI_cat"/>
</dbReference>
<dbReference type="PANTHER" id="PTHR42742:SF3">
    <property type="entry name" value="FRUCTOKINASE"/>
    <property type="match status" value="1"/>
</dbReference>
<feature type="active site" evidence="6">
    <location>
        <position position="202"/>
    </location>
</feature>
<dbReference type="GO" id="GO:0005975">
    <property type="term" value="P:carbohydrate metabolic process"/>
    <property type="evidence" value="ECO:0007669"/>
    <property type="project" value="InterPro"/>
</dbReference>
<evidence type="ECO:0000256" key="6">
    <source>
        <dbReference type="PIRSR" id="PIRSR036894-2"/>
    </source>
</evidence>
<dbReference type="OrthoDB" id="9808275at2"/>
<dbReference type="RefSeq" id="WP_073214475.1">
    <property type="nucleotide sequence ID" value="NZ_FNNS01000004.1"/>
</dbReference>
<evidence type="ECO:0000256" key="2">
    <source>
        <dbReference type="ARBA" id="ARBA00022833"/>
    </source>
</evidence>
<dbReference type="InterPro" id="IPR014710">
    <property type="entry name" value="RmlC-like_jellyroll"/>
</dbReference>
<dbReference type="InterPro" id="IPR011051">
    <property type="entry name" value="RmlC_Cupin_sf"/>
</dbReference>
<feature type="domain" description="Mannose-6-phosphate isomerase cupin" evidence="8">
    <location>
        <begin position="250"/>
        <end position="315"/>
    </location>
</feature>
<keyword evidence="9" id="KW-0413">Isomerase</keyword>
<dbReference type="GO" id="GO:0008270">
    <property type="term" value="F:zinc ion binding"/>
    <property type="evidence" value="ECO:0007669"/>
    <property type="project" value="InterPro"/>
</dbReference>
<name>A0A1M6B8S1_9FLAO</name>
<evidence type="ECO:0000256" key="4">
    <source>
        <dbReference type="ARBA" id="ARBA00030762"/>
    </source>
</evidence>
<dbReference type="PANTHER" id="PTHR42742">
    <property type="entry name" value="TRANSCRIPTIONAL REPRESSOR MPRA"/>
    <property type="match status" value="1"/>
</dbReference>
<dbReference type="STRING" id="797419.SAMN05216556_104141"/>
<proteinExistence type="predicted"/>
<evidence type="ECO:0000256" key="3">
    <source>
        <dbReference type="ARBA" id="ARBA00029741"/>
    </source>
</evidence>
<sequence length="326" mass="36897">MKNSKPELYPLKFFPILKKKVWGGSKLRTLLKKNSDQNIGESWELSGVDDDISVVSNGSLKGKNIDWLLSEYKNKLVGERVYQKFGNTFPLLFKFIDAAQDLSVQVHPEDVLAKQRHNSFGKTEMWYILQADENARLIVGFNDEYSQKDYLKALSENRITEILNSVSVEKGDTFIIKPGTVHAIGAGVLLAEIQQTSDITYRIYDWDRPGTDGQMRQLHTDLALDAIDYTTVSKKIVNHSKNDSPIHLGETQFFAVNKLNLTKPMVRNLDDFSSFTVYMCLEGETVIEANGFSEIVSKGETVLIPAQLKNIKFNTQTASFLEVYIP</sequence>
<protein>
    <recommendedName>
        <fullName evidence="3">Phosphohexomutase</fullName>
    </recommendedName>
    <alternativeName>
        <fullName evidence="4">Phosphomannose isomerase</fullName>
    </alternativeName>
</protein>
<dbReference type="EMBL" id="FQYV01000002">
    <property type="protein sequence ID" value="SHI45139.1"/>
    <property type="molecule type" value="Genomic_DNA"/>
</dbReference>
<evidence type="ECO:0000256" key="5">
    <source>
        <dbReference type="PIRSR" id="PIRSR036894-1"/>
    </source>
</evidence>
<reference evidence="10" key="1">
    <citation type="submission" date="2016-11" db="EMBL/GenBank/DDBJ databases">
        <authorList>
            <person name="Varghese N."/>
            <person name="Submissions S."/>
        </authorList>
    </citation>
    <scope>NUCLEOTIDE SEQUENCE [LARGE SCALE GENOMIC DNA]</scope>
    <source>
        <strain evidence="10">DSM 26349</strain>
    </source>
</reference>
<dbReference type="Pfam" id="PF21621">
    <property type="entry name" value="MPI_cupin_dom"/>
    <property type="match status" value="1"/>
</dbReference>